<dbReference type="Proteomes" id="UP000283509">
    <property type="component" value="Unassembled WGS sequence"/>
</dbReference>
<dbReference type="Pfam" id="PF08445">
    <property type="entry name" value="FR47"/>
    <property type="match status" value="1"/>
</dbReference>
<dbReference type="InterPro" id="IPR013653">
    <property type="entry name" value="GCN5-like_dom"/>
</dbReference>
<dbReference type="EMBL" id="QCYY01002502">
    <property type="protein sequence ID" value="ROT69898.1"/>
    <property type="molecule type" value="Genomic_DNA"/>
</dbReference>
<keyword evidence="3" id="KW-1185">Reference proteome</keyword>
<evidence type="ECO:0000313" key="3">
    <source>
        <dbReference type="Proteomes" id="UP000283509"/>
    </source>
</evidence>
<dbReference type="InterPro" id="IPR053225">
    <property type="entry name" value="Acyl-CoA_N-acyltransferase"/>
</dbReference>
<reference evidence="2 3" key="1">
    <citation type="submission" date="2018-04" db="EMBL/GenBank/DDBJ databases">
        <authorList>
            <person name="Zhang X."/>
            <person name="Yuan J."/>
            <person name="Li F."/>
            <person name="Xiang J."/>
        </authorList>
    </citation>
    <scope>NUCLEOTIDE SEQUENCE [LARGE SCALE GENOMIC DNA]</scope>
    <source>
        <tissue evidence="2">Muscle</tissue>
    </source>
</reference>
<feature type="domain" description="N-acetyltransferase" evidence="1">
    <location>
        <begin position="259"/>
        <end position="404"/>
    </location>
</feature>
<dbReference type="OrthoDB" id="6372740at2759"/>
<dbReference type="STRING" id="6689.A0A3R7M0X9"/>
<dbReference type="InterPro" id="IPR000182">
    <property type="entry name" value="GNAT_dom"/>
</dbReference>
<dbReference type="PANTHER" id="PTHR20958:SF6">
    <property type="entry name" value="GLYCINE N-ACYLTRANSFERASE-LIKE PROTEIN"/>
    <property type="match status" value="1"/>
</dbReference>
<dbReference type="CDD" id="cd04301">
    <property type="entry name" value="NAT_SF"/>
    <property type="match status" value="1"/>
</dbReference>
<organism evidence="2 3">
    <name type="scientific">Penaeus vannamei</name>
    <name type="common">Whiteleg shrimp</name>
    <name type="synonym">Litopenaeus vannamei</name>
    <dbReference type="NCBI Taxonomy" id="6689"/>
    <lineage>
        <taxon>Eukaryota</taxon>
        <taxon>Metazoa</taxon>
        <taxon>Ecdysozoa</taxon>
        <taxon>Arthropoda</taxon>
        <taxon>Crustacea</taxon>
        <taxon>Multicrustacea</taxon>
        <taxon>Malacostraca</taxon>
        <taxon>Eumalacostraca</taxon>
        <taxon>Eucarida</taxon>
        <taxon>Decapoda</taxon>
        <taxon>Dendrobranchiata</taxon>
        <taxon>Penaeoidea</taxon>
        <taxon>Penaeidae</taxon>
        <taxon>Penaeus</taxon>
    </lineage>
</organism>
<dbReference type="PANTHER" id="PTHR20958">
    <property type="entry name" value="GLYCINE N-ACYLTRANSFERASE-LIKE PROTEIN"/>
    <property type="match status" value="1"/>
</dbReference>
<dbReference type="Gene3D" id="3.40.630.30">
    <property type="match status" value="1"/>
</dbReference>
<comment type="caution">
    <text evidence="2">The sequence shown here is derived from an EMBL/GenBank/DDBJ whole genome shotgun (WGS) entry which is preliminary data.</text>
</comment>
<reference evidence="2 3" key="2">
    <citation type="submission" date="2019-01" db="EMBL/GenBank/DDBJ databases">
        <title>The decoding of complex shrimp genome reveals the adaptation for benthos swimmer, frequently molting mechanism and breeding impact on genome.</title>
        <authorList>
            <person name="Sun Y."/>
            <person name="Gao Y."/>
            <person name="Yu Y."/>
        </authorList>
    </citation>
    <scope>NUCLEOTIDE SEQUENCE [LARGE SCALE GENOMIC DNA]</scope>
    <source>
        <tissue evidence="2">Muscle</tissue>
    </source>
</reference>
<evidence type="ECO:0000259" key="1">
    <source>
        <dbReference type="PROSITE" id="PS51186"/>
    </source>
</evidence>
<dbReference type="GO" id="GO:0016747">
    <property type="term" value="F:acyltransferase activity, transferring groups other than amino-acyl groups"/>
    <property type="evidence" value="ECO:0007669"/>
    <property type="project" value="InterPro"/>
</dbReference>
<dbReference type="AlphaFoldDB" id="A0A3R7M0X9"/>
<proteinExistence type="predicted"/>
<gene>
    <name evidence="2" type="ORF">C7M84_011856</name>
</gene>
<name>A0A3R7M0X9_PENVA</name>
<dbReference type="SUPFAM" id="SSF55729">
    <property type="entry name" value="Acyl-CoA N-acyltransferases (Nat)"/>
    <property type="match status" value="1"/>
</dbReference>
<dbReference type="InterPro" id="IPR016181">
    <property type="entry name" value="Acyl_CoA_acyltransferase"/>
</dbReference>
<protein>
    <recommendedName>
        <fullName evidence="1">N-acetyltransferase domain-containing protein</fullName>
    </recommendedName>
</protein>
<sequence length="414" mass="46868">MRLILQDASSRFPSSRVLFPETSRVPSVAFYTQGVQIARDGGYCGCLTKDKLSQCALRSGQTRPPQHPILALLSGYPARLVDKTNIARVIPLHNSAAGAMGVLRRVSGEELEALRDKMTRYLPYSAGIHGFIEMMLKCQLQQILDVKVYIPDAPEPSSLALVTPSCSQPNIQSVTIFWDTEKEDDEDVVRMLRTLPHWDWSAPTYFKFSPTAVYNKLQQYMADGRLTTAQMCCHKIIDGHLFSLDNPDVPHFNRFPERFSIDSLQPEDIPTIVSRWKSRWHETQAGLESLMAKLPSVAIRSRQTSVNDDSASKQSTERTLVAYSYLYHIGMLANIFTMPEHRRRGLGRAVALTMVEKLRQKKLPVRSVVDGSNGVSIRYHENLGFRKQCDVKIFLMLPVGKTMEDYKNVLLFSK</sequence>
<dbReference type="PROSITE" id="PS51186">
    <property type="entry name" value="GNAT"/>
    <property type="match status" value="1"/>
</dbReference>
<accession>A0A3R7M0X9</accession>
<evidence type="ECO:0000313" key="2">
    <source>
        <dbReference type="EMBL" id="ROT69898.1"/>
    </source>
</evidence>